<evidence type="ECO:0000256" key="1">
    <source>
        <dbReference type="SAM" id="SignalP"/>
    </source>
</evidence>
<proteinExistence type="predicted"/>
<sequence length="235" mass="25904">MPGFFASLILLFTTLTPVAAKAETAAQLDMTRIKQVTITGESSRLDFTTLHTVPYAATITGTRTSWLASWYSNWFSNRCETKTTTEIKDQTLTIDVTESPLLSLSDCEVGIIVNLPKGADISIEQHALLARFSGEYRSIRINANAADFSLDGYASRLDINGDAVRSDVRFERSSNNETIRLESRALDAAFSFLKDTPISYAVDAKASFIDSKLRNTPGAKPSIDIKSDYVRATIR</sequence>
<dbReference type="EMBL" id="JAUSZT010000003">
    <property type="protein sequence ID" value="MDQ0998667.1"/>
    <property type="molecule type" value="Genomic_DNA"/>
</dbReference>
<feature type="chain" id="PRO_5046038741" description="Auto-transporter adhesin head GIN domain-containing protein" evidence="1">
    <location>
        <begin position="23"/>
        <end position="235"/>
    </location>
</feature>
<gene>
    <name evidence="2" type="ORF">QFZ34_003849</name>
</gene>
<name>A0ABU0SD23_9HYPH</name>
<protein>
    <recommendedName>
        <fullName evidence="4">Auto-transporter adhesin head GIN domain-containing protein</fullName>
    </recommendedName>
</protein>
<feature type="signal peptide" evidence="1">
    <location>
        <begin position="1"/>
        <end position="22"/>
    </location>
</feature>
<comment type="caution">
    <text evidence="2">The sequence shown here is derived from an EMBL/GenBank/DDBJ whole genome shotgun (WGS) entry which is preliminary data.</text>
</comment>
<evidence type="ECO:0000313" key="3">
    <source>
        <dbReference type="Proteomes" id="UP001237780"/>
    </source>
</evidence>
<keyword evidence="3" id="KW-1185">Reference proteome</keyword>
<evidence type="ECO:0008006" key="4">
    <source>
        <dbReference type="Google" id="ProtNLM"/>
    </source>
</evidence>
<organism evidence="2 3">
    <name type="scientific">Phyllobacterium ifriqiyense</name>
    <dbReference type="NCBI Taxonomy" id="314238"/>
    <lineage>
        <taxon>Bacteria</taxon>
        <taxon>Pseudomonadati</taxon>
        <taxon>Pseudomonadota</taxon>
        <taxon>Alphaproteobacteria</taxon>
        <taxon>Hyphomicrobiales</taxon>
        <taxon>Phyllobacteriaceae</taxon>
        <taxon>Phyllobacterium</taxon>
    </lineage>
</organism>
<reference evidence="2 3" key="1">
    <citation type="submission" date="2023-07" db="EMBL/GenBank/DDBJ databases">
        <title>Comparative genomics of wheat-associated soil bacteria to identify genetic determinants of phenazine resistance.</title>
        <authorList>
            <person name="Mouncey N."/>
        </authorList>
    </citation>
    <scope>NUCLEOTIDE SEQUENCE [LARGE SCALE GENOMIC DNA]</scope>
    <source>
        <strain evidence="2 3">W4I11</strain>
    </source>
</reference>
<accession>A0ABU0SD23</accession>
<dbReference type="RefSeq" id="WP_307283950.1">
    <property type="nucleotide sequence ID" value="NZ_JAUSZT010000003.1"/>
</dbReference>
<dbReference type="Proteomes" id="UP001237780">
    <property type="component" value="Unassembled WGS sequence"/>
</dbReference>
<evidence type="ECO:0000313" key="2">
    <source>
        <dbReference type="EMBL" id="MDQ0998667.1"/>
    </source>
</evidence>
<keyword evidence="1" id="KW-0732">Signal</keyword>